<dbReference type="KEGG" id="ibu:IB211_00244"/>
<evidence type="ECO:0000256" key="5">
    <source>
        <dbReference type="ARBA" id="ARBA00022989"/>
    </source>
</evidence>
<feature type="domain" description="ABC transmembrane type-1" evidence="8">
    <location>
        <begin position="109"/>
        <end position="311"/>
    </location>
</feature>
<dbReference type="EMBL" id="CP011307">
    <property type="protein sequence ID" value="ALP92640.1"/>
    <property type="molecule type" value="Genomic_DNA"/>
</dbReference>
<organism evidence="9 10">
    <name type="scientific">Intestinimonas butyriciproducens</name>
    <dbReference type="NCBI Taxonomy" id="1297617"/>
    <lineage>
        <taxon>Bacteria</taxon>
        <taxon>Bacillati</taxon>
        <taxon>Bacillota</taxon>
        <taxon>Clostridia</taxon>
        <taxon>Eubacteriales</taxon>
        <taxon>Intestinimonas</taxon>
    </lineage>
</organism>
<dbReference type="PATRIC" id="fig|1297617.4.peg.247"/>
<keyword evidence="3" id="KW-1003">Cell membrane</keyword>
<dbReference type="Pfam" id="PF00528">
    <property type="entry name" value="BPD_transp_1"/>
    <property type="match status" value="1"/>
</dbReference>
<name>A0A0S2W0U4_9FIRM</name>
<evidence type="ECO:0000256" key="7">
    <source>
        <dbReference type="RuleBase" id="RU363032"/>
    </source>
</evidence>
<dbReference type="eggNOG" id="COG0601">
    <property type="taxonomic scope" value="Bacteria"/>
</dbReference>
<feature type="transmembrane region" description="Helical" evidence="7">
    <location>
        <begin position="23"/>
        <end position="41"/>
    </location>
</feature>
<feature type="transmembrane region" description="Helical" evidence="7">
    <location>
        <begin position="188"/>
        <end position="204"/>
    </location>
</feature>
<keyword evidence="2 7" id="KW-0813">Transport</keyword>
<evidence type="ECO:0000256" key="6">
    <source>
        <dbReference type="ARBA" id="ARBA00023136"/>
    </source>
</evidence>
<dbReference type="Gene3D" id="1.10.3720.10">
    <property type="entry name" value="MetI-like"/>
    <property type="match status" value="1"/>
</dbReference>
<keyword evidence="6 7" id="KW-0472">Membrane</keyword>
<dbReference type="GO" id="GO:0055085">
    <property type="term" value="P:transmembrane transport"/>
    <property type="evidence" value="ECO:0007669"/>
    <property type="project" value="InterPro"/>
</dbReference>
<keyword evidence="10" id="KW-1185">Reference proteome</keyword>
<feature type="transmembrane region" description="Helical" evidence="7">
    <location>
        <begin position="148"/>
        <end position="176"/>
    </location>
</feature>
<feature type="transmembrane region" description="Helical" evidence="7">
    <location>
        <begin position="242"/>
        <end position="264"/>
    </location>
</feature>
<comment type="subcellular location">
    <subcellularLocation>
        <location evidence="1 7">Cell membrane</location>
        <topology evidence="1 7">Multi-pass membrane protein</topology>
    </subcellularLocation>
</comment>
<dbReference type="InterPro" id="IPR045621">
    <property type="entry name" value="BPD_transp_1_N"/>
</dbReference>
<dbReference type="CDD" id="cd06261">
    <property type="entry name" value="TM_PBP2"/>
    <property type="match status" value="1"/>
</dbReference>
<dbReference type="InterPro" id="IPR035906">
    <property type="entry name" value="MetI-like_sf"/>
</dbReference>
<comment type="similarity">
    <text evidence="7">Belongs to the binding-protein-dependent transport system permease family.</text>
</comment>
<keyword evidence="5 7" id="KW-1133">Transmembrane helix</keyword>
<dbReference type="PANTHER" id="PTHR43163:SF6">
    <property type="entry name" value="DIPEPTIDE TRANSPORT SYSTEM PERMEASE PROTEIN DPPB-RELATED"/>
    <property type="match status" value="1"/>
</dbReference>
<feature type="transmembrane region" description="Helical" evidence="7">
    <location>
        <begin position="286"/>
        <end position="307"/>
    </location>
</feature>
<dbReference type="PROSITE" id="PS50928">
    <property type="entry name" value="ABC_TM1"/>
    <property type="match status" value="1"/>
</dbReference>
<reference evidence="10" key="2">
    <citation type="submission" date="2015-04" db="EMBL/GenBank/DDBJ databases">
        <title>A butyrogenic pathway from the amino acid lysine in a human gut commensal.</title>
        <authorList>
            <person name="de Vos W.M."/>
            <person name="Bui N.T.P."/>
            <person name="Plugge C.M."/>
            <person name="Ritari J."/>
        </authorList>
    </citation>
    <scope>NUCLEOTIDE SEQUENCE [LARGE SCALE GENOMIC DNA]</scope>
    <source>
        <strain evidence="10">AF211</strain>
    </source>
</reference>
<feature type="transmembrane region" description="Helical" evidence="7">
    <location>
        <begin position="115"/>
        <end position="136"/>
    </location>
</feature>
<protein>
    <submittedName>
        <fullName evidence="9">Oligopeptide transport system permease protein OppB</fullName>
    </submittedName>
</protein>
<dbReference type="STRING" id="1297617.IB211_00244"/>
<dbReference type="Pfam" id="PF19300">
    <property type="entry name" value="BPD_transp_1_N"/>
    <property type="match status" value="1"/>
</dbReference>
<evidence type="ECO:0000259" key="8">
    <source>
        <dbReference type="PROSITE" id="PS50928"/>
    </source>
</evidence>
<accession>A0A0S2W0U4</accession>
<dbReference type="SUPFAM" id="SSF161098">
    <property type="entry name" value="MetI-like"/>
    <property type="match status" value="1"/>
</dbReference>
<sequence length="324" mass="35632">MDTEICNRKVGSEEMAKYVLKRVLMALFTIFLVATLTFFLMKAVPGNPFVSEKTPPQSVLDALNEKYGLDQPLSVQYFKYMGNLLRGDLGVSVKMQKNYPVISIIKEMFPVSAKIGAFALLWAVLVGVPLGCLAAYNRGTATDSTLRVVCTVGISMPSFVVASLLLIVFCGGVVGWFPSIFDGSPRSYVLPCFSLGFYPMCYIARQSRAAMLDAINQEYIKTARAKGLKTGKIIFKHALRNALIPVLTYLGPQVAFTLCGGFVVEKVFTIGGLGRYFVQSVSNRDYPVIMGTTIFLASFIIIMNLLVDILYKVVDPRITLGKES</sequence>
<dbReference type="PANTHER" id="PTHR43163">
    <property type="entry name" value="DIPEPTIDE TRANSPORT SYSTEM PERMEASE PROTEIN DPPB-RELATED"/>
    <property type="match status" value="1"/>
</dbReference>
<gene>
    <name evidence="9" type="ORF">IB211_00244</name>
</gene>
<evidence type="ECO:0000313" key="9">
    <source>
        <dbReference type="EMBL" id="ALP92640.1"/>
    </source>
</evidence>
<dbReference type="Proteomes" id="UP000064844">
    <property type="component" value="Chromosome"/>
</dbReference>
<dbReference type="InterPro" id="IPR000515">
    <property type="entry name" value="MetI-like"/>
</dbReference>
<evidence type="ECO:0000256" key="2">
    <source>
        <dbReference type="ARBA" id="ARBA00022448"/>
    </source>
</evidence>
<evidence type="ECO:0000256" key="4">
    <source>
        <dbReference type="ARBA" id="ARBA00022692"/>
    </source>
</evidence>
<dbReference type="GO" id="GO:0005886">
    <property type="term" value="C:plasma membrane"/>
    <property type="evidence" value="ECO:0007669"/>
    <property type="project" value="UniProtKB-SubCell"/>
</dbReference>
<proteinExistence type="inferred from homology"/>
<evidence type="ECO:0000313" key="10">
    <source>
        <dbReference type="Proteomes" id="UP000064844"/>
    </source>
</evidence>
<dbReference type="AlphaFoldDB" id="A0A0S2W0U4"/>
<keyword evidence="4 7" id="KW-0812">Transmembrane</keyword>
<reference evidence="9 10" key="1">
    <citation type="journal article" date="2015" name="Nat. Commun.">
        <title>Production of butyrate from lysine and the Amadori product fructoselysine by a human gut commensal.</title>
        <authorList>
            <person name="Bui T.P."/>
            <person name="Ritari J."/>
            <person name="Boeren S."/>
            <person name="de Waard P."/>
            <person name="Plugge C.M."/>
            <person name="de Vos W.M."/>
        </authorList>
    </citation>
    <scope>NUCLEOTIDE SEQUENCE [LARGE SCALE GENOMIC DNA]</scope>
    <source>
        <strain evidence="9 10">AF211</strain>
    </source>
</reference>
<evidence type="ECO:0000256" key="1">
    <source>
        <dbReference type="ARBA" id="ARBA00004651"/>
    </source>
</evidence>
<evidence type="ECO:0000256" key="3">
    <source>
        <dbReference type="ARBA" id="ARBA00022475"/>
    </source>
</evidence>